<evidence type="ECO:0000256" key="1">
    <source>
        <dbReference type="SAM" id="SignalP"/>
    </source>
</evidence>
<gene>
    <name evidence="2" type="ORF">AWB65_01547</name>
</gene>
<dbReference type="AlphaFoldDB" id="A0A158G4V8"/>
<accession>A0A158G4V8</accession>
<name>A0A158G4V8_9BURK</name>
<feature type="signal peptide" evidence="1">
    <location>
        <begin position="1"/>
        <end position="25"/>
    </location>
</feature>
<evidence type="ECO:0008006" key="4">
    <source>
        <dbReference type="Google" id="ProtNLM"/>
    </source>
</evidence>
<comment type="caution">
    <text evidence="2">The sequence shown here is derived from an EMBL/GenBank/DDBJ whole genome shotgun (WGS) entry which is preliminary data.</text>
</comment>
<dbReference type="RefSeq" id="WP_159907552.1">
    <property type="nucleotide sequence ID" value="NZ_FCNW02000005.1"/>
</dbReference>
<keyword evidence="1" id="KW-0732">Signal</keyword>
<dbReference type="Gene3D" id="1.20.120.1490">
    <property type="match status" value="1"/>
</dbReference>
<feature type="chain" id="PRO_5011114680" description="Periplasmic protein" evidence="1">
    <location>
        <begin position="26"/>
        <end position="161"/>
    </location>
</feature>
<protein>
    <recommendedName>
        <fullName evidence="4">Periplasmic protein</fullName>
    </recommendedName>
</protein>
<reference evidence="2" key="1">
    <citation type="submission" date="2016-01" db="EMBL/GenBank/DDBJ databases">
        <authorList>
            <person name="Peeters C."/>
        </authorList>
    </citation>
    <scope>NUCLEOTIDE SEQUENCE [LARGE SCALE GENOMIC DNA]</scope>
    <source>
        <strain evidence="2">LMG 22934</strain>
    </source>
</reference>
<dbReference type="EMBL" id="FCNW02000005">
    <property type="protein sequence ID" value="SAL26901.1"/>
    <property type="molecule type" value="Genomic_DNA"/>
</dbReference>
<keyword evidence="3" id="KW-1185">Reference proteome</keyword>
<dbReference type="Proteomes" id="UP000054977">
    <property type="component" value="Unassembled WGS sequence"/>
</dbReference>
<dbReference type="STRING" id="326474.AWB65_01547"/>
<organism evidence="2 3">
    <name type="scientific">Caballeronia humi</name>
    <dbReference type="NCBI Taxonomy" id="326474"/>
    <lineage>
        <taxon>Bacteria</taxon>
        <taxon>Pseudomonadati</taxon>
        <taxon>Pseudomonadota</taxon>
        <taxon>Betaproteobacteria</taxon>
        <taxon>Burkholderiales</taxon>
        <taxon>Burkholderiaceae</taxon>
        <taxon>Caballeronia</taxon>
    </lineage>
</organism>
<evidence type="ECO:0000313" key="3">
    <source>
        <dbReference type="Proteomes" id="UP000054977"/>
    </source>
</evidence>
<sequence>MFSKTSRYVAAAFIGLSVGMGSAFAQSVPPMTAVMQQIQRVDLKQIHDQLNLAPNQEVQWQAALDAMRESHAAERMNADVMQQQTAAMLDKPILDLSALHAAHEKAVQQDAGLPEKSAKAWLTFYHGLNDAQKTIVSNALRPELAKIAQHAARPIDPRTGL</sequence>
<evidence type="ECO:0000313" key="2">
    <source>
        <dbReference type="EMBL" id="SAL26901.1"/>
    </source>
</evidence>
<dbReference type="OrthoDB" id="9035603at2"/>
<dbReference type="InterPro" id="IPR012899">
    <property type="entry name" value="LTXXQ"/>
</dbReference>
<proteinExistence type="predicted"/>
<dbReference type="GO" id="GO:0042597">
    <property type="term" value="C:periplasmic space"/>
    <property type="evidence" value="ECO:0007669"/>
    <property type="project" value="InterPro"/>
</dbReference>
<dbReference type="Pfam" id="PF07813">
    <property type="entry name" value="LTXXQ"/>
    <property type="match status" value="1"/>
</dbReference>